<keyword evidence="1" id="KW-0175">Coiled coil</keyword>
<keyword evidence="4" id="KW-1185">Reference proteome</keyword>
<comment type="caution">
    <text evidence="3">The sequence shown here is derived from an EMBL/GenBank/DDBJ whole genome shotgun (WGS) entry which is preliminary data.</text>
</comment>
<dbReference type="OrthoDB" id="9813793at2"/>
<dbReference type="InterPro" id="IPR046367">
    <property type="entry name" value="GapR-like_DNA-bd"/>
</dbReference>
<dbReference type="EMBL" id="PGGO01000034">
    <property type="protein sequence ID" value="PSH61720.1"/>
    <property type="molecule type" value="Genomic_DNA"/>
</dbReference>
<feature type="coiled-coil region" evidence="1">
    <location>
        <begin position="7"/>
        <end position="34"/>
    </location>
</feature>
<dbReference type="GO" id="GO:0003677">
    <property type="term" value="F:DNA binding"/>
    <property type="evidence" value="ECO:0007669"/>
    <property type="project" value="InterPro"/>
</dbReference>
<name>A0A2P7B5M4_9HYPH</name>
<dbReference type="RefSeq" id="WP_106714053.1">
    <property type="nucleotide sequence ID" value="NZ_PGGO01000034.1"/>
</dbReference>
<dbReference type="Pfam" id="PF10073">
    <property type="entry name" value="GapR_DNA-bd"/>
    <property type="match status" value="1"/>
</dbReference>
<evidence type="ECO:0000313" key="3">
    <source>
        <dbReference type="EMBL" id="PSH61720.1"/>
    </source>
</evidence>
<dbReference type="AlphaFoldDB" id="A0A2P7B5M4"/>
<accession>A0A2P7B5M4</accession>
<evidence type="ECO:0000256" key="1">
    <source>
        <dbReference type="SAM" id="Coils"/>
    </source>
</evidence>
<dbReference type="Proteomes" id="UP000241444">
    <property type="component" value="Unassembled WGS sequence"/>
</dbReference>
<feature type="domain" description="GapR-like DNA-binding" evidence="2">
    <location>
        <begin position="5"/>
        <end position="74"/>
    </location>
</feature>
<evidence type="ECO:0000259" key="2">
    <source>
        <dbReference type="Pfam" id="PF10073"/>
    </source>
</evidence>
<organism evidence="3 4">
    <name type="scientific">Phyllobacterium brassicacearum</name>
    <dbReference type="NCBI Taxonomy" id="314235"/>
    <lineage>
        <taxon>Bacteria</taxon>
        <taxon>Pseudomonadati</taxon>
        <taxon>Pseudomonadota</taxon>
        <taxon>Alphaproteobacteria</taxon>
        <taxon>Hyphomicrobiales</taxon>
        <taxon>Phyllobacteriaceae</taxon>
        <taxon>Phyllobacterium</taxon>
    </lineage>
</organism>
<gene>
    <name evidence="3" type="ORF">CU102_26420</name>
</gene>
<evidence type="ECO:0000313" key="4">
    <source>
        <dbReference type="Proteomes" id="UP000241444"/>
    </source>
</evidence>
<protein>
    <recommendedName>
        <fullName evidence="2">GapR-like DNA-binding domain-containing protein</fullName>
    </recommendedName>
</protein>
<reference evidence="4" key="1">
    <citation type="submission" date="2017-11" db="EMBL/GenBank/DDBJ databases">
        <authorList>
            <person name="Kuznetsova I."/>
            <person name="Sazanova A."/>
            <person name="Chirak E."/>
            <person name="Safronova V."/>
            <person name="Willems A."/>
        </authorList>
    </citation>
    <scope>NUCLEOTIDE SEQUENCE [LARGE SCALE GENOMIC DNA]</scope>
    <source>
        <strain evidence="4">STM 196</strain>
    </source>
</reference>
<sequence length="74" mass="8500">MSSNSKLQRLVDKIERLDETIKEHNAEKSEVYKDAKSDGYDVKALRKVIAIRRKGHEKHEEEEATVATYLAELG</sequence>
<proteinExistence type="predicted"/>